<feature type="domain" description="4Fe-4S ferredoxin-type" evidence="5">
    <location>
        <begin position="1"/>
        <end position="33"/>
    </location>
</feature>
<dbReference type="EMBL" id="CP039543">
    <property type="protein sequence ID" value="QJT09325.1"/>
    <property type="molecule type" value="Genomic_DNA"/>
</dbReference>
<name>A0A6P1ZIH3_9BACT</name>
<dbReference type="OrthoDB" id="9789030at2"/>
<dbReference type="Proteomes" id="UP000503251">
    <property type="component" value="Chromosome"/>
</dbReference>
<sequence length="151" mass="16178">MKVLLANRMERCIGCHSCSLACARQVHKRFSWSMAGIRIHSSGGMTTGFEAKLCVACNPAPCALACPTDALTQRNGGGVKVKHSLCIRCGACAEACPVEAIYLGEGLPYLCIHCGRCVPFCPQGCLELADEPEREAALAPESYTMGHMEEK</sequence>
<dbReference type="SUPFAM" id="SSF54862">
    <property type="entry name" value="4Fe-4S ferredoxins"/>
    <property type="match status" value="1"/>
</dbReference>
<evidence type="ECO:0000256" key="2">
    <source>
        <dbReference type="ARBA" id="ARBA00022723"/>
    </source>
</evidence>
<organism evidence="7 8">
    <name type="scientific">Oceanidesulfovibrio marinus</name>
    <dbReference type="NCBI Taxonomy" id="370038"/>
    <lineage>
        <taxon>Bacteria</taxon>
        <taxon>Pseudomonadati</taxon>
        <taxon>Thermodesulfobacteriota</taxon>
        <taxon>Desulfovibrionia</taxon>
        <taxon>Desulfovibrionales</taxon>
        <taxon>Desulfovibrionaceae</taxon>
        <taxon>Oceanidesulfovibrio</taxon>
    </lineage>
</organism>
<dbReference type="EMBL" id="QMIF01000009">
    <property type="protein sequence ID" value="TVM32819.1"/>
    <property type="molecule type" value="Genomic_DNA"/>
</dbReference>
<dbReference type="PROSITE" id="PS51379">
    <property type="entry name" value="4FE4S_FER_2"/>
    <property type="match status" value="4"/>
</dbReference>
<keyword evidence="4" id="KW-0411">Iron-sulfur</keyword>
<feature type="domain" description="4Fe-4S ferredoxin-type" evidence="5">
    <location>
        <begin position="77"/>
        <end position="106"/>
    </location>
</feature>
<dbReference type="GO" id="GO:0046872">
    <property type="term" value="F:metal ion binding"/>
    <property type="evidence" value="ECO:0007669"/>
    <property type="project" value="UniProtKB-KW"/>
</dbReference>
<feature type="domain" description="4Fe-4S ferredoxin-type" evidence="5">
    <location>
        <begin position="108"/>
        <end position="131"/>
    </location>
</feature>
<evidence type="ECO:0000313" key="6">
    <source>
        <dbReference type="EMBL" id="QJT09325.1"/>
    </source>
</evidence>
<reference evidence="7 8" key="1">
    <citation type="submission" date="2018-06" db="EMBL/GenBank/DDBJ databases">
        <title>Complete genome of Desulfovibrio marinus P48SEP.</title>
        <authorList>
            <person name="Crispim J.S."/>
            <person name="Vidigal P.M.P."/>
            <person name="Silva L.C.F."/>
            <person name="Araujo L.C."/>
            <person name="Laguardia C.N."/>
            <person name="Dias R.S."/>
            <person name="Sousa M.P."/>
            <person name="Paula S.O."/>
            <person name="Silva C."/>
        </authorList>
    </citation>
    <scope>NUCLEOTIDE SEQUENCE [LARGE SCALE GENOMIC DNA]</scope>
    <source>
        <strain evidence="7 8">P48SEP</strain>
    </source>
</reference>
<keyword evidence="2" id="KW-0479">Metal-binding</keyword>
<evidence type="ECO:0000313" key="8">
    <source>
        <dbReference type="Proteomes" id="UP000434052"/>
    </source>
</evidence>
<dbReference type="RefSeq" id="WP_144306002.1">
    <property type="nucleotide sequence ID" value="NZ_CP039543.1"/>
</dbReference>
<gene>
    <name evidence="7" type="ORF">DQK91_14020</name>
    <name evidence="6" type="ORF">E8L03_10405</name>
</gene>
<dbReference type="Gene3D" id="3.30.70.20">
    <property type="match status" value="2"/>
</dbReference>
<dbReference type="Pfam" id="PF12800">
    <property type="entry name" value="Fer4_4"/>
    <property type="match status" value="1"/>
</dbReference>
<dbReference type="InterPro" id="IPR050294">
    <property type="entry name" value="RnfB_subfamily"/>
</dbReference>
<evidence type="ECO:0000259" key="5">
    <source>
        <dbReference type="PROSITE" id="PS51379"/>
    </source>
</evidence>
<accession>A0A6P1ZIH3</accession>
<dbReference type="InterPro" id="IPR017900">
    <property type="entry name" value="4Fe4S_Fe_S_CS"/>
</dbReference>
<keyword evidence="3" id="KW-0408">Iron</keyword>
<keyword evidence="9" id="KW-1185">Reference proteome</keyword>
<dbReference type="AlphaFoldDB" id="A0A6P1ZIH3"/>
<keyword evidence="1" id="KW-0004">4Fe-4S</keyword>
<feature type="domain" description="4Fe-4S ferredoxin-type" evidence="5">
    <location>
        <begin position="45"/>
        <end position="76"/>
    </location>
</feature>
<reference evidence="6 9" key="2">
    <citation type="submission" date="2019-04" db="EMBL/GenBank/DDBJ databases">
        <title>Isolation and culture of sulfate reducing bacteria from the cold seep of the South China Sea.</title>
        <authorList>
            <person name="Sun C."/>
            <person name="Liu R."/>
        </authorList>
    </citation>
    <scope>NUCLEOTIDE SEQUENCE [LARGE SCALE GENOMIC DNA]</scope>
    <source>
        <strain evidence="6 9">CS1</strain>
    </source>
</reference>
<evidence type="ECO:0000256" key="3">
    <source>
        <dbReference type="ARBA" id="ARBA00023004"/>
    </source>
</evidence>
<dbReference type="PANTHER" id="PTHR42859:SF15">
    <property type="entry name" value="IRON-SULFUR CLUSTER BINDING PROTEIN"/>
    <property type="match status" value="1"/>
</dbReference>
<dbReference type="PROSITE" id="PS00198">
    <property type="entry name" value="4FE4S_FER_1"/>
    <property type="match status" value="2"/>
</dbReference>
<evidence type="ECO:0000313" key="7">
    <source>
        <dbReference type="EMBL" id="TVM32819.1"/>
    </source>
</evidence>
<dbReference type="PANTHER" id="PTHR42859">
    <property type="entry name" value="OXIDOREDUCTASE"/>
    <property type="match status" value="1"/>
</dbReference>
<evidence type="ECO:0000256" key="1">
    <source>
        <dbReference type="ARBA" id="ARBA00022485"/>
    </source>
</evidence>
<protein>
    <submittedName>
        <fullName evidence="7">(Fe-S)-binding protein</fullName>
    </submittedName>
</protein>
<dbReference type="Pfam" id="PF00037">
    <property type="entry name" value="Fer4"/>
    <property type="match status" value="2"/>
</dbReference>
<proteinExistence type="predicted"/>
<dbReference type="GO" id="GO:0051539">
    <property type="term" value="F:4 iron, 4 sulfur cluster binding"/>
    <property type="evidence" value="ECO:0007669"/>
    <property type="project" value="UniProtKB-KW"/>
</dbReference>
<evidence type="ECO:0000313" key="9">
    <source>
        <dbReference type="Proteomes" id="UP000503251"/>
    </source>
</evidence>
<evidence type="ECO:0000256" key="4">
    <source>
        <dbReference type="ARBA" id="ARBA00023014"/>
    </source>
</evidence>
<dbReference type="InterPro" id="IPR017896">
    <property type="entry name" value="4Fe4S_Fe-S-bd"/>
</dbReference>
<dbReference type="Proteomes" id="UP000434052">
    <property type="component" value="Unassembled WGS sequence"/>
</dbReference>